<reference evidence="2 3" key="1">
    <citation type="submission" date="2024-06" db="EMBL/GenBank/DDBJ databases">
        <title>Genomic Encyclopedia of Type Strains, Phase IV (KMG-IV): sequencing the most valuable type-strain genomes for metagenomic binning, comparative biology and taxonomic classification.</title>
        <authorList>
            <person name="Goeker M."/>
        </authorList>
    </citation>
    <scope>NUCLEOTIDE SEQUENCE [LARGE SCALE GENOMIC DNA]</scope>
    <source>
        <strain evidence="2 3">DSM 28302</strain>
    </source>
</reference>
<dbReference type="Pfam" id="PF04233">
    <property type="entry name" value="Phage_Mu_F"/>
    <property type="match status" value="1"/>
</dbReference>
<evidence type="ECO:0000259" key="1">
    <source>
        <dbReference type="Pfam" id="PF04233"/>
    </source>
</evidence>
<evidence type="ECO:0000313" key="2">
    <source>
        <dbReference type="EMBL" id="MET3634449.1"/>
    </source>
</evidence>
<keyword evidence="3" id="KW-1185">Reference proteome</keyword>
<feature type="domain" description="Phage head morphogenesis" evidence="1">
    <location>
        <begin position="202"/>
        <end position="304"/>
    </location>
</feature>
<protein>
    <submittedName>
        <fullName evidence="2">SPP1 gp7 family putative phage head morphogenesis protein</fullName>
    </submittedName>
</protein>
<organism evidence="2 3">
    <name type="scientific">Streptococcus porcorum</name>
    <dbReference type="NCBI Taxonomy" id="701526"/>
    <lineage>
        <taxon>Bacteria</taxon>
        <taxon>Bacillati</taxon>
        <taxon>Bacillota</taxon>
        <taxon>Bacilli</taxon>
        <taxon>Lactobacillales</taxon>
        <taxon>Streptococcaceae</taxon>
        <taxon>Streptococcus</taxon>
    </lineage>
</organism>
<dbReference type="NCBIfam" id="TIGR01641">
    <property type="entry name" value="phageSPP1_gp7"/>
    <property type="match status" value="1"/>
</dbReference>
<gene>
    <name evidence="2" type="ORF">ABID28_001092</name>
</gene>
<accession>A0ABV2JFA6</accession>
<proteinExistence type="predicted"/>
<dbReference type="Proteomes" id="UP001549037">
    <property type="component" value="Unassembled WGS sequence"/>
</dbReference>
<dbReference type="EMBL" id="JBEPLN010000016">
    <property type="protein sequence ID" value="MET3634449.1"/>
    <property type="molecule type" value="Genomic_DNA"/>
</dbReference>
<dbReference type="RefSeq" id="WP_354368827.1">
    <property type="nucleotide sequence ID" value="NZ_JBEPLN010000016.1"/>
</dbReference>
<sequence length="437" mass="50250">MSIDYWRDRYKLEEAVRASSDAEFEAQLKAVYQQHIRDIQNEIDGFWQRYADRNGITKLEAQKQADKIDVTLVGFKAKQLVERAERLRASGKIVDASYFTKAENDLMRLYNLKMKTSRLEVLQANLKLLQYELAMSEHENTQRHLLEAVRREHLYSSGILKDTLASYKTPNINAEAIIYANFHGARWDKTIWKRQDALRSVVKKAVSDTVLRGHGTAPLIKQLEREFKVSYSYARRLAVTETARVYSEAQRLNYEANGFDEYEIIAESGACGVCAPLNGTHYKVSAMAPGYNAPPFHPNCRCTTGAYYSVDREGLNDNRKLLDIEPRSDTIKMKDIQLPHSLSAMARDIYVKSDYPVRGDYLIKRGSTITNVEVIAGKDVRRQIDDIRRLVRVHGGKAKDWQKVKGHAILSDGRKIEAHWYQAKNVGKVEFKIKRWL</sequence>
<comment type="caution">
    <text evidence="2">The sequence shown here is derived from an EMBL/GenBank/DDBJ whole genome shotgun (WGS) entry which is preliminary data.</text>
</comment>
<dbReference type="InterPro" id="IPR006528">
    <property type="entry name" value="Phage_head_morphogenesis_dom"/>
</dbReference>
<name>A0ABV2JFA6_9STRE</name>
<evidence type="ECO:0000313" key="3">
    <source>
        <dbReference type="Proteomes" id="UP001549037"/>
    </source>
</evidence>